<dbReference type="SUPFAM" id="SSF51366">
    <property type="entry name" value="Ribulose-phoshate binding barrel"/>
    <property type="match status" value="1"/>
</dbReference>
<reference evidence="8" key="1">
    <citation type="submission" date="2022-09" db="EMBL/GenBank/DDBJ databases">
        <title>Actin cytoskeleton and complex cell architecture in an #Asgard archaeon.</title>
        <authorList>
            <person name="Ponce Toledo R.I."/>
            <person name="Schleper C."/>
            <person name="Rodrigues Oliveira T."/>
            <person name="Wollweber F."/>
            <person name="Xu J."/>
            <person name="Rittmann S."/>
            <person name="Klingl A."/>
            <person name="Pilhofer M."/>
        </authorList>
    </citation>
    <scope>NUCLEOTIDE SEQUENCE</scope>
    <source>
        <strain evidence="8">B-35</strain>
    </source>
</reference>
<comment type="function">
    <text evidence="6">IGPS catalyzes the conversion of PRFAR and glutamine to IGP, AICAR and glutamate. The HisF subunit catalyzes the cyclization activity that produces IGP and AICAR from PRFAR using the ammonia provided by the HisH subunit.</text>
</comment>
<evidence type="ECO:0000313" key="9">
    <source>
        <dbReference type="Proteomes" id="UP001208689"/>
    </source>
</evidence>
<comment type="subunit">
    <text evidence="6">Heterodimer of HisH and HisF.</text>
</comment>
<evidence type="ECO:0000256" key="5">
    <source>
        <dbReference type="ARBA" id="ARBA00047838"/>
    </source>
</evidence>
<proteinExistence type="inferred from homology"/>
<dbReference type="EMBL" id="CP104013">
    <property type="protein sequence ID" value="UYP46804.1"/>
    <property type="molecule type" value="Genomic_DNA"/>
</dbReference>
<dbReference type="HAMAP" id="MF_01013">
    <property type="entry name" value="HisF"/>
    <property type="match status" value="1"/>
</dbReference>
<evidence type="ECO:0000256" key="4">
    <source>
        <dbReference type="ARBA" id="ARBA00023239"/>
    </source>
</evidence>
<dbReference type="InterPro" id="IPR011060">
    <property type="entry name" value="RibuloseP-bd_barrel"/>
</dbReference>
<feature type="active site" evidence="6">
    <location>
        <position position="14"/>
    </location>
</feature>
<dbReference type="InterPro" id="IPR006062">
    <property type="entry name" value="His_biosynth"/>
</dbReference>
<dbReference type="Gene3D" id="3.20.20.70">
    <property type="entry name" value="Aldolase class I"/>
    <property type="match status" value="1"/>
</dbReference>
<sequence>MVIVLTKRIIPCLDIKDGRVVKGINFENFNDAGNPVELAKYYNNQGADELSILDITASYEKRDIIYDIVEKVANEVFIPLSVGGGIKSLDEIRKLLSLGAEKVSLGSSAVQDPSLIKKASEEFGTQAIVTSLDVKKNHFMKNGWEVYIHGGRTATGLDALNFAQRMERFGTGEILLNSIDSDGTQQGFDLTLNRLFSETLNIPIIASGGAGSVEDIYNVFTAGKADAALAASIFHYHKITIKEVKTFLKEKNIEVRI</sequence>
<comment type="catalytic activity">
    <reaction evidence="5 6">
        <text>5-[(5-phospho-1-deoxy-D-ribulos-1-ylimino)methylamino]-1-(5-phospho-beta-D-ribosyl)imidazole-4-carboxamide + L-glutamine = D-erythro-1-(imidazol-4-yl)glycerol 3-phosphate + 5-amino-1-(5-phospho-beta-D-ribosyl)imidazole-4-carboxamide + L-glutamate + H(+)</text>
        <dbReference type="Rhea" id="RHEA:24793"/>
        <dbReference type="ChEBI" id="CHEBI:15378"/>
        <dbReference type="ChEBI" id="CHEBI:29985"/>
        <dbReference type="ChEBI" id="CHEBI:58278"/>
        <dbReference type="ChEBI" id="CHEBI:58359"/>
        <dbReference type="ChEBI" id="CHEBI:58475"/>
        <dbReference type="ChEBI" id="CHEBI:58525"/>
        <dbReference type="EC" id="4.3.2.10"/>
    </reaction>
</comment>
<name>A0ABY6HW67_9ARCH</name>
<dbReference type="Proteomes" id="UP001208689">
    <property type="component" value="Chromosome"/>
</dbReference>
<dbReference type="PANTHER" id="PTHR21235">
    <property type="entry name" value="IMIDAZOLE GLYCEROL PHOSPHATE SYNTHASE SUBUNIT HISF/H IGP SYNTHASE SUBUNIT HISF/H"/>
    <property type="match status" value="1"/>
</dbReference>
<dbReference type="Pfam" id="PF00977">
    <property type="entry name" value="His_biosynth"/>
    <property type="match status" value="1"/>
</dbReference>
<protein>
    <recommendedName>
        <fullName evidence="6">Imidazole glycerol phosphate synthase subunit HisF</fullName>
        <ecNumber evidence="6">4.3.2.10</ecNumber>
    </recommendedName>
    <alternativeName>
        <fullName evidence="6">IGP synthase cyclase subunit</fullName>
    </alternativeName>
    <alternativeName>
        <fullName evidence="6">IGP synthase subunit HisF</fullName>
    </alternativeName>
    <alternativeName>
        <fullName evidence="6">ImGP synthase subunit HisF</fullName>
        <shortName evidence="6">IGPS subunit HisF</shortName>
    </alternativeName>
</protein>
<accession>A0ABY6HW67</accession>
<evidence type="ECO:0000313" key="8">
    <source>
        <dbReference type="EMBL" id="UYP46804.1"/>
    </source>
</evidence>
<evidence type="ECO:0000256" key="6">
    <source>
        <dbReference type="HAMAP-Rule" id="MF_01013"/>
    </source>
</evidence>
<keyword evidence="4 6" id="KW-0456">Lyase</keyword>
<evidence type="ECO:0000256" key="1">
    <source>
        <dbReference type="ARBA" id="ARBA00005091"/>
    </source>
</evidence>
<comment type="similarity">
    <text evidence="6 7">Belongs to the HisA/HisF family.</text>
</comment>
<evidence type="ECO:0000256" key="3">
    <source>
        <dbReference type="ARBA" id="ARBA00023102"/>
    </source>
</evidence>
<organism evidence="8 9">
    <name type="scientific">Candidatus Lokiarchaeum ossiferum</name>
    <dbReference type="NCBI Taxonomy" id="2951803"/>
    <lineage>
        <taxon>Archaea</taxon>
        <taxon>Promethearchaeati</taxon>
        <taxon>Promethearchaeota</taxon>
        <taxon>Promethearchaeia</taxon>
        <taxon>Promethearchaeales</taxon>
        <taxon>Promethearchaeaceae</taxon>
        <taxon>Candidatus Lokiarchaeum</taxon>
    </lineage>
</organism>
<evidence type="ECO:0000256" key="7">
    <source>
        <dbReference type="RuleBase" id="RU003657"/>
    </source>
</evidence>
<comment type="subcellular location">
    <subcellularLocation>
        <location evidence="6">Cytoplasm</location>
    </subcellularLocation>
</comment>
<comment type="pathway">
    <text evidence="1 6">Amino-acid biosynthesis; L-histidine biosynthesis; L-histidine from 5-phospho-alpha-D-ribose 1-diphosphate: step 5/9.</text>
</comment>
<keyword evidence="2 6" id="KW-0028">Amino-acid biosynthesis</keyword>
<gene>
    <name evidence="6" type="primary">hisF</name>
    <name evidence="8" type="ORF">NEF87_003089</name>
</gene>
<dbReference type="InterPro" id="IPR013785">
    <property type="entry name" value="Aldolase_TIM"/>
</dbReference>
<dbReference type="NCBIfam" id="TIGR00735">
    <property type="entry name" value="hisF"/>
    <property type="match status" value="1"/>
</dbReference>
<keyword evidence="6" id="KW-0963">Cytoplasm</keyword>
<evidence type="ECO:0000256" key="2">
    <source>
        <dbReference type="ARBA" id="ARBA00022605"/>
    </source>
</evidence>
<feature type="active site" evidence="6">
    <location>
        <position position="133"/>
    </location>
</feature>
<keyword evidence="9" id="KW-1185">Reference proteome</keyword>
<dbReference type="GO" id="GO:0016829">
    <property type="term" value="F:lyase activity"/>
    <property type="evidence" value="ECO:0007669"/>
    <property type="project" value="UniProtKB-KW"/>
</dbReference>
<dbReference type="EC" id="4.3.2.10" evidence="6"/>
<dbReference type="InterPro" id="IPR004651">
    <property type="entry name" value="HisF"/>
</dbReference>
<keyword evidence="3 6" id="KW-0368">Histidine biosynthesis</keyword>
<dbReference type="InterPro" id="IPR050064">
    <property type="entry name" value="IGPS_HisA/HisF"/>
</dbReference>
<dbReference type="CDD" id="cd04731">
    <property type="entry name" value="HisF"/>
    <property type="match status" value="1"/>
</dbReference>
<dbReference type="PANTHER" id="PTHR21235:SF2">
    <property type="entry name" value="IMIDAZOLE GLYCEROL PHOSPHATE SYNTHASE HISHF"/>
    <property type="match status" value="1"/>
</dbReference>